<gene>
    <name evidence="4" type="ORF">Pfra01_002040800</name>
</gene>
<proteinExistence type="predicted"/>
<dbReference type="PANTHER" id="PTHR31157:SF1">
    <property type="entry name" value="SCP DOMAIN-CONTAINING PROTEIN"/>
    <property type="match status" value="1"/>
</dbReference>
<name>A0A9W6Y2M4_9STRA</name>
<feature type="region of interest" description="Disordered" evidence="1">
    <location>
        <begin position="313"/>
        <end position="340"/>
    </location>
</feature>
<dbReference type="Pfam" id="PF00188">
    <property type="entry name" value="CAP"/>
    <property type="match status" value="1"/>
</dbReference>
<feature type="signal peptide" evidence="2">
    <location>
        <begin position="1"/>
        <end position="20"/>
    </location>
</feature>
<accession>A0A9W6Y2M4</accession>
<keyword evidence="2" id="KW-0732">Signal</keyword>
<dbReference type="Proteomes" id="UP001165121">
    <property type="component" value="Unassembled WGS sequence"/>
</dbReference>
<dbReference type="AlphaFoldDB" id="A0A9W6Y2M4"/>
<protein>
    <submittedName>
        <fullName evidence="4">Unnamed protein product</fullName>
    </submittedName>
</protein>
<organism evidence="4 5">
    <name type="scientific">Phytophthora fragariaefolia</name>
    <dbReference type="NCBI Taxonomy" id="1490495"/>
    <lineage>
        <taxon>Eukaryota</taxon>
        <taxon>Sar</taxon>
        <taxon>Stramenopiles</taxon>
        <taxon>Oomycota</taxon>
        <taxon>Peronosporomycetes</taxon>
        <taxon>Peronosporales</taxon>
        <taxon>Peronosporaceae</taxon>
        <taxon>Phytophthora</taxon>
    </lineage>
</organism>
<dbReference type="SUPFAM" id="SSF55797">
    <property type="entry name" value="PR-1-like"/>
    <property type="match status" value="1"/>
</dbReference>
<evidence type="ECO:0000259" key="3">
    <source>
        <dbReference type="Pfam" id="PF00188"/>
    </source>
</evidence>
<evidence type="ECO:0000256" key="2">
    <source>
        <dbReference type="SAM" id="SignalP"/>
    </source>
</evidence>
<reference evidence="4" key="1">
    <citation type="submission" date="2023-04" db="EMBL/GenBank/DDBJ databases">
        <title>Phytophthora fragariaefolia NBRC 109709.</title>
        <authorList>
            <person name="Ichikawa N."/>
            <person name="Sato H."/>
            <person name="Tonouchi N."/>
        </authorList>
    </citation>
    <scope>NUCLEOTIDE SEQUENCE</scope>
    <source>
        <strain evidence="4">NBRC 109709</strain>
    </source>
</reference>
<keyword evidence="5" id="KW-1185">Reference proteome</keyword>
<evidence type="ECO:0000256" key="1">
    <source>
        <dbReference type="SAM" id="MobiDB-lite"/>
    </source>
</evidence>
<dbReference type="InterPro" id="IPR014044">
    <property type="entry name" value="CAP_dom"/>
</dbReference>
<feature type="chain" id="PRO_5040833039" evidence="2">
    <location>
        <begin position="21"/>
        <end position="340"/>
    </location>
</feature>
<dbReference type="EMBL" id="BSXT01002786">
    <property type="protein sequence ID" value="GMF50889.1"/>
    <property type="molecule type" value="Genomic_DNA"/>
</dbReference>
<dbReference type="PANTHER" id="PTHR31157">
    <property type="entry name" value="SCP DOMAIN-CONTAINING PROTEIN"/>
    <property type="match status" value="1"/>
</dbReference>
<comment type="caution">
    <text evidence="4">The sequence shown here is derived from an EMBL/GenBank/DDBJ whole genome shotgun (WGS) entry which is preliminary data.</text>
</comment>
<sequence>MLFVRPAVVSLLTVAAVSEAANLREEQHRKLQTYSQFDDYASLILDRVNLARDAQGLPALCINKKLQEAAQRHSNDQAANSYMDHTGTDGTSIEERITQVGFDWSAVAENVAAGQPDVDAVMEAWMASPGHRENILGDYTMFGTAYAYNADSTYQHYWTQDFGTGDGEKCEGDSVASHAGEATDTFSEMAAPFRRGYEKVKTKTKTYTKHSKVEDSCSGSQEKETTAPCTDAPILVVDPPELGTTAKTLDNSNQVEGSSASRGTYIPIVVVDPPEIETAEGAKGAAPLYTNDPATEQPGETPLVVVDPPEIGTPTPEMYTSTPAPDTKQHHHNKDCTSGW</sequence>
<feature type="domain" description="SCP" evidence="3">
    <location>
        <begin position="45"/>
        <end position="162"/>
    </location>
</feature>
<evidence type="ECO:0000313" key="5">
    <source>
        <dbReference type="Proteomes" id="UP001165121"/>
    </source>
</evidence>
<dbReference type="InterPro" id="IPR035940">
    <property type="entry name" value="CAP_sf"/>
</dbReference>
<dbReference type="OrthoDB" id="568194at2759"/>
<dbReference type="Gene3D" id="3.40.33.10">
    <property type="entry name" value="CAP"/>
    <property type="match status" value="1"/>
</dbReference>
<evidence type="ECO:0000313" key="4">
    <source>
        <dbReference type="EMBL" id="GMF50889.1"/>
    </source>
</evidence>
<dbReference type="CDD" id="cd05379">
    <property type="entry name" value="CAP_bacterial"/>
    <property type="match status" value="1"/>
</dbReference>